<reference evidence="2 3" key="1">
    <citation type="submission" date="2016-10" db="EMBL/GenBank/DDBJ databases">
        <authorList>
            <person name="Varghese N."/>
            <person name="Submissions S."/>
        </authorList>
    </citation>
    <scope>NUCLEOTIDE SEQUENCE [LARGE SCALE GENOMIC DNA]</scope>
    <source>
        <strain evidence="2 3">CGMCC 1.6497</strain>
    </source>
</reference>
<comment type="caution">
    <text evidence="2">The sequence shown here is derived from an EMBL/GenBank/DDBJ whole genome shotgun (WGS) entry which is preliminary data.</text>
</comment>
<keyword evidence="3" id="KW-1185">Reference proteome</keyword>
<sequence>MRAIVASAVAGLMFSIGYVGPSIASPAQSAIQSQASGYSAPVHKAFWGCNRADRSARVVEPRVYGYTERAYRPRVYGYTARRNWNNRRYWNGDNRRWRDGRRDSWK</sequence>
<accession>A0A1H0MIK0</accession>
<evidence type="ECO:0000256" key="1">
    <source>
        <dbReference type="SAM" id="SignalP"/>
    </source>
</evidence>
<dbReference type="Proteomes" id="UP000198795">
    <property type="component" value="Unassembled WGS sequence"/>
</dbReference>
<evidence type="ECO:0000313" key="2">
    <source>
        <dbReference type="EMBL" id="SDO80298.1"/>
    </source>
</evidence>
<feature type="signal peptide" evidence="1">
    <location>
        <begin position="1"/>
        <end position="24"/>
    </location>
</feature>
<evidence type="ECO:0000313" key="3">
    <source>
        <dbReference type="Proteomes" id="UP000198795"/>
    </source>
</evidence>
<keyword evidence="1" id="KW-0732">Signal</keyword>
<proteinExistence type="predicted"/>
<feature type="chain" id="PRO_5047276251" evidence="1">
    <location>
        <begin position="25"/>
        <end position="106"/>
    </location>
</feature>
<protein>
    <submittedName>
        <fullName evidence="2">Uncharacterized protein</fullName>
    </submittedName>
</protein>
<name>A0A1H0MIK0_9HYPH</name>
<organism evidence="2 3">
    <name type="scientific">Filomicrobium insigne</name>
    <dbReference type="NCBI Taxonomy" id="418854"/>
    <lineage>
        <taxon>Bacteria</taxon>
        <taxon>Pseudomonadati</taxon>
        <taxon>Pseudomonadota</taxon>
        <taxon>Alphaproteobacteria</taxon>
        <taxon>Hyphomicrobiales</taxon>
        <taxon>Hyphomicrobiaceae</taxon>
        <taxon>Filomicrobium</taxon>
    </lineage>
</organism>
<gene>
    <name evidence="2" type="ORF">SAMN04488061_1699</name>
</gene>
<dbReference type="EMBL" id="FNJC01000002">
    <property type="protein sequence ID" value="SDO80298.1"/>
    <property type="molecule type" value="Genomic_DNA"/>
</dbReference>